<keyword evidence="6" id="KW-1185">Reference proteome</keyword>
<dbReference type="InterPro" id="IPR052179">
    <property type="entry name" value="DD-CPase-like"/>
</dbReference>
<feature type="domain" description="GW" evidence="4">
    <location>
        <begin position="151"/>
        <end position="203"/>
    </location>
</feature>
<dbReference type="InterPro" id="IPR058193">
    <property type="entry name" value="VanY/YodJ_core_dom"/>
</dbReference>
<reference evidence="5 6" key="1">
    <citation type="submission" date="2013-03" db="EMBL/GenBank/DDBJ databases">
        <title>The Genome Sequence of Enterococcus saccharolyticus ATCC_43076 (Illumina only assembly).</title>
        <authorList>
            <consortium name="The Broad Institute Genomics Platform"/>
            <consortium name="The Broad Institute Genome Sequencing Center for Infectious Disease"/>
            <person name="Earl A."/>
            <person name="Russ C."/>
            <person name="Gilmore M."/>
            <person name="Surin D."/>
            <person name="Walker B."/>
            <person name="Young S."/>
            <person name="Zeng Q."/>
            <person name="Gargeya S."/>
            <person name="Fitzgerald M."/>
            <person name="Haas B."/>
            <person name="Abouelleil A."/>
            <person name="Allen A.W."/>
            <person name="Alvarado L."/>
            <person name="Arachchi H.M."/>
            <person name="Berlin A.M."/>
            <person name="Chapman S.B."/>
            <person name="Gainer-Dewar J."/>
            <person name="Goldberg J."/>
            <person name="Griggs A."/>
            <person name="Gujja S."/>
            <person name="Hansen M."/>
            <person name="Howarth C."/>
            <person name="Imamovic A."/>
            <person name="Ireland A."/>
            <person name="Larimer J."/>
            <person name="McCowan C."/>
            <person name="Murphy C."/>
            <person name="Pearson M."/>
            <person name="Poon T.W."/>
            <person name="Priest M."/>
            <person name="Roberts A."/>
            <person name="Saif S."/>
            <person name="Shea T."/>
            <person name="Sisk P."/>
            <person name="Sykes S."/>
            <person name="Wortman J."/>
            <person name="Nusbaum C."/>
            <person name="Birren B."/>
        </authorList>
    </citation>
    <scope>NUCLEOTIDE SEQUENCE [LARGE SCALE GENOMIC DNA]</scope>
    <source>
        <strain evidence="5 6">ATCC 43076</strain>
    </source>
</reference>
<evidence type="ECO:0000256" key="1">
    <source>
        <dbReference type="ARBA" id="ARBA00022729"/>
    </source>
</evidence>
<dbReference type="CDD" id="cd14852">
    <property type="entry name" value="LD-carboxypeptidase"/>
    <property type="match status" value="1"/>
</dbReference>
<dbReference type="GO" id="GO:0006508">
    <property type="term" value="P:proteolysis"/>
    <property type="evidence" value="ECO:0007669"/>
    <property type="project" value="InterPro"/>
</dbReference>
<dbReference type="PANTHER" id="PTHR34385:SF1">
    <property type="entry name" value="PEPTIDOGLYCAN L-ALANYL-D-GLUTAMATE ENDOPEPTIDASE CWLK"/>
    <property type="match status" value="1"/>
</dbReference>
<protein>
    <recommendedName>
        <fullName evidence="7">Peptidase M15B domain-containing protein</fullName>
    </recommendedName>
</protein>
<dbReference type="InterPro" id="IPR038200">
    <property type="entry name" value="GW_dom_sf"/>
</dbReference>
<dbReference type="Gene3D" id="2.30.30.170">
    <property type="match status" value="1"/>
</dbReference>
<dbReference type="InterPro" id="IPR003709">
    <property type="entry name" value="VanY-like_core_dom"/>
</dbReference>
<comment type="caution">
    <text evidence="5">The sequence shown here is derived from an EMBL/GenBank/DDBJ whole genome shotgun (WGS) entry which is preliminary data.</text>
</comment>
<feature type="compositionally biased region" description="Low complexity" evidence="2">
    <location>
        <begin position="78"/>
        <end position="123"/>
    </location>
</feature>
<evidence type="ECO:0000313" key="5">
    <source>
        <dbReference type="EMBL" id="EOT30719.1"/>
    </source>
</evidence>
<dbReference type="Proteomes" id="UP000014136">
    <property type="component" value="Unassembled WGS sequence"/>
</dbReference>
<feature type="region of interest" description="Disordered" evidence="2">
    <location>
        <begin position="29"/>
        <end position="50"/>
    </location>
</feature>
<dbReference type="MEROPS" id="M15.024"/>
<dbReference type="PATRIC" id="fig|1139996.3.peg.415"/>
<evidence type="ECO:0000259" key="3">
    <source>
        <dbReference type="Pfam" id="PF02557"/>
    </source>
</evidence>
<dbReference type="OrthoDB" id="2173042at2"/>
<dbReference type="InterPro" id="IPR025987">
    <property type="entry name" value="GW_dom"/>
</dbReference>
<feature type="region of interest" description="Disordered" evidence="2">
    <location>
        <begin position="72"/>
        <end position="128"/>
    </location>
</feature>
<dbReference type="HOGENOM" id="CLU_396785_0_0_9"/>
<evidence type="ECO:0000259" key="4">
    <source>
        <dbReference type="Pfam" id="PF13457"/>
    </source>
</evidence>
<accession>S0NQY2</accession>
<gene>
    <name evidence="5" type="ORF">OMQ_00423</name>
</gene>
<evidence type="ECO:0000313" key="6">
    <source>
        <dbReference type="Proteomes" id="UP000014136"/>
    </source>
</evidence>
<dbReference type="eggNOG" id="COG1876">
    <property type="taxonomic scope" value="Bacteria"/>
</dbReference>
<dbReference type="GO" id="GO:0008233">
    <property type="term" value="F:peptidase activity"/>
    <property type="evidence" value="ECO:0007669"/>
    <property type="project" value="InterPro"/>
</dbReference>
<dbReference type="SUPFAM" id="SSF82057">
    <property type="entry name" value="Prokaryotic SH3-related domain"/>
    <property type="match status" value="1"/>
</dbReference>
<dbReference type="Pfam" id="PF02557">
    <property type="entry name" value="VanY"/>
    <property type="match status" value="1"/>
</dbReference>
<name>S0NQY2_9ENTE</name>
<evidence type="ECO:0008006" key="7">
    <source>
        <dbReference type="Google" id="ProtNLM"/>
    </source>
</evidence>
<dbReference type="PANTHER" id="PTHR34385">
    <property type="entry name" value="D-ALANYL-D-ALANINE CARBOXYPEPTIDASE"/>
    <property type="match status" value="1"/>
</dbReference>
<organism evidence="5 6">
    <name type="scientific">Enterococcus saccharolyticus subsp. saccharolyticus ATCC 43076</name>
    <dbReference type="NCBI Taxonomy" id="1139996"/>
    <lineage>
        <taxon>Bacteria</taxon>
        <taxon>Bacillati</taxon>
        <taxon>Bacillota</taxon>
        <taxon>Bacilli</taxon>
        <taxon>Lactobacillales</taxon>
        <taxon>Enterococcaceae</taxon>
        <taxon>Enterococcus</taxon>
    </lineage>
</organism>
<feature type="compositionally biased region" description="Polar residues" evidence="2">
    <location>
        <begin position="29"/>
        <end position="41"/>
    </location>
</feature>
<dbReference type="EMBL" id="AHYT01000001">
    <property type="protein sequence ID" value="EOT30719.1"/>
    <property type="molecule type" value="Genomic_DNA"/>
</dbReference>
<proteinExistence type="predicted"/>
<evidence type="ECO:0000256" key="2">
    <source>
        <dbReference type="SAM" id="MobiDB-lite"/>
    </source>
</evidence>
<dbReference type="AlphaFoldDB" id="S0NQY2"/>
<feature type="domain" description="D-alanyl-D-alanine carboxypeptidase-like core" evidence="3">
    <location>
        <begin position="552"/>
        <end position="670"/>
    </location>
</feature>
<dbReference type="SUPFAM" id="SSF55166">
    <property type="entry name" value="Hedgehog/DD-peptidase"/>
    <property type="match status" value="1"/>
</dbReference>
<dbReference type="InterPro" id="IPR009045">
    <property type="entry name" value="Zn_M74/Hedgehog-like"/>
</dbReference>
<dbReference type="STRING" id="41997.RV16_GL002488"/>
<dbReference type="Gene3D" id="3.30.1380.10">
    <property type="match status" value="1"/>
</dbReference>
<sequence>MKKQLRKWLVIVWVMGSFPLKIVADEMSTTLSDSESSVTPTESISKSLSESSEVQISATYESSLVETTESLLEETTDSESITTSESLIEASSTVSSESVETSTSEAEILETTTSSSEEALSDTMETSDEPSVQLFSQSIVLPYGTIISTTKVWDDGLKNEIDTTANFINQTVKVENKVTKNNVTYYKISTKDRSIGYVEEKSLELTKEANGKYNGYGRFVTVQNDQYMWQNFSWQKRTTNAAKKNHTYQARGYYQHFNGSRYLTLYDDQGKWMGYTNENNVVLAEGRQGIYQANHQYVTVINDQYMWQNFSWQKRITNAAKKNYTYQARGYYRHINGNRYLTLYDNQGQWMGYTNENNVRIASGRQGIYQADSKSVTVTNDQYVWQNFSWQKRTTNAAKKNHTYQARGYYRHMNGSRYLTLYDNQGNWMGYINETSTKKSVSLQGNAIPITKRVTIPVSNYDVWQNFSWERKTTAKKLSGKVYQVKVYYKHANGSIYYSLYDSNNKWQGYINATGTKTVEVKQGVTYVDGILIANKKHALPVSYNPGENATAGGKFRQLLRAMQLLNLDVSNSYSGFRSYSYQNVLYQNYVRLYGQAAADRFSARPGYSEHQTGLAFDLIHTNGALLERSREANWLAENAHQHGFIIRYKAGKESITGYQYEPWHVRYVGNQASAIYRSNKTLEEYLGIPGGGY</sequence>
<keyword evidence="1" id="KW-0732">Signal</keyword>
<dbReference type="Pfam" id="PF13457">
    <property type="entry name" value="GW"/>
    <property type="match status" value="1"/>
</dbReference>
<dbReference type="RefSeq" id="WP_016174234.1">
    <property type="nucleotide sequence ID" value="NZ_KE136389.1"/>
</dbReference>